<feature type="transmembrane region" description="Helical" evidence="7">
    <location>
        <begin position="534"/>
        <end position="555"/>
    </location>
</feature>
<protein>
    <submittedName>
        <fullName evidence="10">ComEC family competence protein</fullName>
    </submittedName>
</protein>
<evidence type="ECO:0000256" key="3">
    <source>
        <dbReference type="ARBA" id="ARBA00022692"/>
    </source>
</evidence>
<dbReference type="EMBL" id="CP061379">
    <property type="protein sequence ID" value="QPF94852.1"/>
    <property type="molecule type" value="Genomic_DNA"/>
</dbReference>
<dbReference type="KEGG" id="bcou:IC761_16950"/>
<evidence type="ECO:0000256" key="7">
    <source>
        <dbReference type="SAM" id="Phobius"/>
    </source>
</evidence>
<feature type="domain" description="DUF4131" evidence="9">
    <location>
        <begin position="77"/>
        <end position="230"/>
    </location>
</feature>
<evidence type="ECO:0000256" key="1">
    <source>
        <dbReference type="ARBA" id="ARBA00004651"/>
    </source>
</evidence>
<evidence type="ECO:0000256" key="6">
    <source>
        <dbReference type="SAM" id="MobiDB-lite"/>
    </source>
</evidence>
<evidence type="ECO:0000256" key="5">
    <source>
        <dbReference type="ARBA" id="ARBA00023136"/>
    </source>
</evidence>
<keyword evidence="5 7" id="KW-0472">Membrane</keyword>
<feature type="transmembrane region" description="Helical" evidence="7">
    <location>
        <begin position="448"/>
        <end position="468"/>
    </location>
</feature>
<sequence length="759" mass="79263">MAEPGRPLRSQGVAGTWPVGRAASAGGLAPAGFGAWPALAGTLREWAKAEAGAGRLFPWVPIAFGCGIALYFAADHEPVLWAVAATAAALTTGAVLLRRSRLFAPAIMIAAVAAGFAMATWKTARIAHTVLAKPLYSVSLSGFVETRDIRERTDRFVLRVTAMEAQRSDVKLERVRLSVRKGTAPEVGSFVQLKARLMPPLSPLRPGSYDFARDMFFQGIGASGFAMGAITASAPPEVGGLRLHYAAIMQGLRDTIDARIRATLDGDNRAIATALLTGRRDAITTPVNDAMFISGLGHVLSISGYHMAVVAGVVFFAVRALLALIPGLAAGFAIKKWSAAAALVAAAFYLLLSGAEVATQRSFFMTAVVLIAVMVDRRAITFRTLAVAALIVLAVAPEALVHPSFQMSFAATLGLVALVQIGMPNLFASPDHSATARIALWGGREIAMLFMASMIAGLATTPYAAFHFHRITPYGVLANLGAMPVVSALVMPAGLLGLLAAPFGLDGVFWWLMGIGIDWMIAVTRWVAALPGAVGHVGAFGTGPLVAASLGLVLMGLLRTPLRWSGALVLAAAIVWGLSVRQPDILIAGDGSSVAVRGKDGQLHLIRASKDSFLLKEWLAADADPRDAGSASLADGVSCDESGCVTPLADGRMVALALRIDALTDDCSRAALVVTTRPAPPDCAAMVVDRPHLARQGALALTRRGDGFAVQAVKARGTDRPWSPAAAGDGDSELTLMPRSAAPRSKDATPSESDLQAED</sequence>
<reference evidence="10 11" key="1">
    <citation type="submission" date="2020-09" db="EMBL/GenBank/DDBJ databases">
        <title>Complete genomes of bradyrhizobia occurring on native shrubby legumes in Australia.</title>
        <authorList>
            <person name="Lafay B."/>
        </authorList>
    </citation>
    <scope>NUCLEOTIDE SEQUENCE [LARGE SCALE GENOMIC DNA]</scope>
    <source>
        <strain evidence="10 11">BDV5040</strain>
    </source>
</reference>
<comment type="subcellular location">
    <subcellularLocation>
        <location evidence="1">Cell membrane</location>
        <topology evidence="1">Multi-pass membrane protein</topology>
    </subcellularLocation>
</comment>
<dbReference type="InterPro" id="IPR004477">
    <property type="entry name" value="ComEC_N"/>
</dbReference>
<evidence type="ECO:0000256" key="4">
    <source>
        <dbReference type="ARBA" id="ARBA00022989"/>
    </source>
</evidence>
<dbReference type="AlphaFoldDB" id="A0A7S9DBR9"/>
<feature type="transmembrane region" description="Helical" evidence="7">
    <location>
        <begin position="304"/>
        <end position="325"/>
    </location>
</feature>
<feature type="region of interest" description="Disordered" evidence="6">
    <location>
        <begin position="715"/>
        <end position="759"/>
    </location>
</feature>
<dbReference type="Proteomes" id="UP000594621">
    <property type="component" value="Chromosome"/>
</dbReference>
<feature type="transmembrane region" description="Helical" evidence="7">
    <location>
        <begin position="508"/>
        <end position="528"/>
    </location>
</feature>
<feature type="transmembrane region" description="Helical" evidence="7">
    <location>
        <begin position="407"/>
        <end position="427"/>
    </location>
</feature>
<dbReference type="Pfam" id="PF03772">
    <property type="entry name" value="Competence"/>
    <property type="match status" value="1"/>
</dbReference>
<keyword evidence="11" id="KW-1185">Reference proteome</keyword>
<feature type="transmembrane region" description="Helical" evidence="7">
    <location>
        <begin position="56"/>
        <end position="73"/>
    </location>
</feature>
<dbReference type="RefSeq" id="WP_195804317.1">
    <property type="nucleotide sequence ID" value="NZ_CP061379.1"/>
</dbReference>
<dbReference type="InterPro" id="IPR025405">
    <property type="entry name" value="DUF4131"/>
</dbReference>
<feature type="transmembrane region" description="Helical" evidence="7">
    <location>
        <begin position="102"/>
        <end position="121"/>
    </location>
</feature>
<feature type="compositionally biased region" description="Polar residues" evidence="6">
    <location>
        <begin position="750"/>
        <end position="759"/>
    </location>
</feature>
<keyword evidence="3 7" id="KW-0812">Transmembrane</keyword>
<gene>
    <name evidence="10" type="ORF">IC761_16950</name>
</gene>
<accession>A0A7S9DBR9</accession>
<dbReference type="NCBIfam" id="TIGR00360">
    <property type="entry name" value="ComEC_N-term"/>
    <property type="match status" value="1"/>
</dbReference>
<evidence type="ECO:0000313" key="11">
    <source>
        <dbReference type="Proteomes" id="UP000594621"/>
    </source>
</evidence>
<evidence type="ECO:0000259" key="8">
    <source>
        <dbReference type="Pfam" id="PF03772"/>
    </source>
</evidence>
<dbReference type="PANTHER" id="PTHR30619:SF1">
    <property type="entry name" value="RECOMBINATION PROTEIN 2"/>
    <property type="match status" value="1"/>
</dbReference>
<proteinExistence type="predicted"/>
<organism evidence="10 11">
    <name type="scientific">Bradyrhizobium commune</name>
    <dbReference type="NCBI Taxonomy" id="83627"/>
    <lineage>
        <taxon>Bacteria</taxon>
        <taxon>Pseudomonadati</taxon>
        <taxon>Pseudomonadota</taxon>
        <taxon>Alphaproteobacteria</taxon>
        <taxon>Hyphomicrobiales</taxon>
        <taxon>Nitrobacteraceae</taxon>
        <taxon>Bradyrhizobium</taxon>
    </lineage>
</organism>
<evidence type="ECO:0000313" key="10">
    <source>
        <dbReference type="EMBL" id="QPF94852.1"/>
    </source>
</evidence>
<name>A0A7S9DBR9_9BRAD</name>
<feature type="transmembrane region" description="Helical" evidence="7">
    <location>
        <begin position="337"/>
        <end position="352"/>
    </location>
</feature>
<dbReference type="GO" id="GO:0005886">
    <property type="term" value="C:plasma membrane"/>
    <property type="evidence" value="ECO:0007669"/>
    <property type="project" value="UniProtKB-SubCell"/>
</dbReference>
<feature type="transmembrane region" description="Helical" evidence="7">
    <location>
        <begin position="382"/>
        <end position="401"/>
    </location>
</feature>
<dbReference type="Pfam" id="PF13567">
    <property type="entry name" value="DUF4131"/>
    <property type="match status" value="1"/>
</dbReference>
<dbReference type="PANTHER" id="PTHR30619">
    <property type="entry name" value="DNA INTERNALIZATION/COMPETENCE PROTEIN COMEC/REC2"/>
    <property type="match status" value="1"/>
</dbReference>
<feature type="transmembrane region" description="Helical" evidence="7">
    <location>
        <begin position="480"/>
        <end position="501"/>
    </location>
</feature>
<keyword evidence="4 7" id="KW-1133">Transmembrane helix</keyword>
<evidence type="ECO:0000259" key="9">
    <source>
        <dbReference type="Pfam" id="PF13567"/>
    </source>
</evidence>
<feature type="transmembrane region" description="Helical" evidence="7">
    <location>
        <begin position="79"/>
        <end position="97"/>
    </location>
</feature>
<keyword evidence="2" id="KW-1003">Cell membrane</keyword>
<dbReference type="InterPro" id="IPR052159">
    <property type="entry name" value="Competence_DNA_uptake"/>
</dbReference>
<evidence type="ECO:0000256" key="2">
    <source>
        <dbReference type="ARBA" id="ARBA00022475"/>
    </source>
</evidence>
<feature type="domain" description="ComEC/Rec2-related protein" evidence="8">
    <location>
        <begin position="275"/>
        <end position="559"/>
    </location>
</feature>